<sequence>MSERDAAARPGVVPGGRGTAGTMFAALYGGFVPHPWDGPESEHDAYQLFHRRSLAMGWLDERAGGGGPGLWAMNDAGRGHSLAARGAGPVSWFQVEAAAVAGDRPLPAQPFLRCAQEVTERAGVLRLTAVQLLLPLRAAGTAQAVPSLRTADWFAVGGPGARAAVRVRVDGGSDPVLAEVAERLLGDFGALDQDVFTGGVDDRASADGFPAPPFDDRFWNGPPRYGVTLSGELAQWSGEAVGWLAATLADCAARRGVRGPLLFTAVRHGAVFR</sequence>
<accession>A0ABW6GEL9</accession>
<reference evidence="1 2" key="1">
    <citation type="submission" date="2024-09" db="EMBL/GenBank/DDBJ databases">
        <title>The Natural Products Discovery Center: Release of the First 8490 Sequenced Strains for Exploring Actinobacteria Biosynthetic Diversity.</title>
        <authorList>
            <person name="Kalkreuter E."/>
            <person name="Kautsar S.A."/>
            <person name="Yang D."/>
            <person name="Bader C.D."/>
            <person name="Teijaro C.N."/>
            <person name="Fluegel L."/>
            <person name="Davis C.M."/>
            <person name="Simpson J.R."/>
            <person name="Lauterbach L."/>
            <person name="Steele A.D."/>
            <person name="Gui C."/>
            <person name="Meng S."/>
            <person name="Li G."/>
            <person name="Viehrig K."/>
            <person name="Ye F."/>
            <person name="Su P."/>
            <person name="Kiefer A.F."/>
            <person name="Nichols A."/>
            <person name="Cepeda A.J."/>
            <person name="Yan W."/>
            <person name="Fan B."/>
            <person name="Jiang Y."/>
            <person name="Adhikari A."/>
            <person name="Zheng C.-J."/>
            <person name="Schuster L."/>
            <person name="Cowan T.M."/>
            <person name="Smanski M.J."/>
            <person name="Chevrette M.G."/>
            <person name="De Carvalho L.P.S."/>
            <person name="Shen B."/>
        </authorList>
    </citation>
    <scope>NUCLEOTIDE SEQUENCE [LARGE SCALE GENOMIC DNA]</scope>
    <source>
        <strain evidence="1 2">NPDC058753</strain>
    </source>
</reference>
<keyword evidence="2" id="KW-1185">Reference proteome</keyword>
<evidence type="ECO:0000313" key="2">
    <source>
        <dbReference type="Proteomes" id="UP001599542"/>
    </source>
</evidence>
<organism evidence="1 2">
    <name type="scientific">Kitasatospora phosalacinea</name>
    <dbReference type="NCBI Taxonomy" id="2065"/>
    <lineage>
        <taxon>Bacteria</taxon>
        <taxon>Bacillati</taxon>
        <taxon>Actinomycetota</taxon>
        <taxon>Actinomycetes</taxon>
        <taxon>Kitasatosporales</taxon>
        <taxon>Streptomycetaceae</taxon>
        <taxon>Kitasatospora</taxon>
    </lineage>
</organism>
<evidence type="ECO:0000313" key="1">
    <source>
        <dbReference type="EMBL" id="MFE1351079.1"/>
    </source>
</evidence>
<dbReference type="Proteomes" id="UP001599542">
    <property type="component" value="Unassembled WGS sequence"/>
</dbReference>
<dbReference type="RefSeq" id="WP_380324245.1">
    <property type="nucleotide sequence ID" value="NZ_JBHYPW010000024.1"/>
</dbReference>
<comment type="caution">
    <text evidence="1">The sequence shown here is derived from an EMBL/GenBank/DDBJ whole genome shotgun (WGS) entry which is preliminary data.</text>
</comment>
<protein>
    <submittedName>
        <fullName evidence="1">Uncharacterized protein</fullName>
    </submittedName>
</protein>
<dbReference type="EMBL" id="JBHYPX010000004">
    <property type="protein sequence ID" value="MFE1351079.1"/>
    <property type="molecule type" value="Genomic_DNA"/>
</dbReference>
<gene>
    <name evidence="1" type="ORF">ACFW6T_03725</name>
</gene>
<proteinExistence type="predicted"/>
<name>A0ABW6GEL9_9ACTN</name>